<protein>
    <recommendedName>
        <fullName evidence="2">AAA+ ATPase domain-containing protein</fullName>
    </recommendedName>
</protein>
<dbReference type="SUPFAM" id="SSF52540">
    <property type="entry name" value="P-loop containing nucleoside triphosphate hydrolases"/>
    <property type="match status" value="1"/>
</dbReference>
<feature type="compositionally biased region" description="Gly residues" evidence="1">
    <location>
        <begin position="105"/>
        <end position="122"/>
    </location>
</feature>
<proteinExistence type="predicted"/>
<feature type="compositionally biased region" description="Basic residues" evidence="1">
    <location>
        <begin position="89"/>
        <end position="104"/>
    </location>
</feature>
<dbReference type="AlphaFoldDB" id="A0A2K8U6L0"/>
<feature type="region of interest" description="Disordered" evidence="1">
    <location>
        <begin position="21"/>
        <end position="156"/>
    </location>
</feature>
<evidence type="ECO:0000313" key="4">
    <source>
        <dbReference type="Proteomes" id="UP000232638"/>
    </source>
</evidence>
<dbReference type="EMBL" id="CP020370">
    <property type="protein sequence ID" value="AUB81238.1"/>
    <property type="molecule type" value="Genomic_DNA"/>
</dbReference>
<dbReference type="GO" id="GO:0016887">
    <property type="term" value="F:ATP hydrolysis activity"/>
    <property type="evidence" value="ECO:0007669"/>
    <property type="project" value="InterPro"/>
</dbReference>
<name>A0A2K8U6L0_9GAMM</name>
<evidence type="ECO:0000256" key="1">
    <source>
        <dbReference type="SAM" id="MobiDB-lite"/>
    </source>
</evidence>
<dbReference type="GO" id="GO:0005524">
    <property type="term" value="F:ATP binding"/>
    <property type="evidence" value="ECO:0007669"/>
    <property type="project" value="InterPro"/>
</dbReference>
<reference evidence="3 4" key="1">
    <citation type="submission" date="2017-03" db="EMBL/GenBank/DDBJ databases">
        <title>Complete genome sequence of Candidatus 'Thiodictyon syntrophicum' sp. nov. strain Cad16T, a photolithoautotroph purple sulfur bacterium isolated from an alpine meromictic lake.</title>
        <authorList>
            <person name="Luedin S.M."/>
            <person name="Pothier J.F."/>
            <person name="Danza F."/>
            <person name="Storelli N."/>
            <person name="Wittwer M."/>
            <person name="Tonolla M."/>
        </authorList>
    </citation>
    <scope>NUCLEOTIDE SEQUENCE [LARGE SCALE GENOMIC DNA]</scope>
    <source>
        <strain evidence="3 4">Cad16T</strain>
    </source>
</reference>
<gene>
    <name evidence="3" type="ORF">THSYN_09920</name>
</gene>
<feature type="compositionally biased region" description="Basic residues" evidence="1">
    <location>
        <begin position="123"/>
        <end position="135"/>
    </location>
</feature>
<dbReference type="Pfam" id="PF07728">
    <property type="entry name" value="AAA_5"/>
    <property type="match status" value="1"/>
</dbReference>
<accession>A0A2K8U6L0</accession>
<feature type="domain" description="AAA+ ATPase" evidence="2">
    <location>
        <begin position="198"/>
        <end position="360"/>
    </location>
</feature>
<sequence length="451" mass="49117">MVRPGAGAAAGAGVGLCRRRGAETAGAGPPWPHRRGVSGRDAGSDRPPSARAVHRPSAGGAGGGGQTRSEGFSGAAQDRVSAGPPGPRAGRHPAAHRRTLRGHPGRTGGGRRAALRGSGGGRRPIHPSGRCRPRSRSGSPPMTYRFDLLEGDSTPPAGPLPDLAARPFIAWRGSFADDARHFVPGRELTDAMQTAIALGDPLLLTGEPGTGKTQAAYWAAWRLGIGEVLHFQVKSDSTARDLLYRFDAVRYFHEANLRRDRPLPAKRQFIDKRELWQAFDSGHPRLVLIDEIDKAPRDFPNDLLLELDRMRFQVAETGAWIAAAPANRPILFITSNSERRLPEPFLRRCVYHHIRFDAKHLNAVINARRDEFAALPDALLTQAVERFLSLRDCPLRRLPATGECLVWLRVMALAAGRLPSVLAEDLSKLPFIETLVKDHEDRQVLSGGRGL</sequence>
<dbReference type="InterPro" id="IPR003593">
    <property type="entry name" value="AAA+_ATPase"/>
</dbReference>
<dbReference type="KEGG" id="tsy:THSYN_09920"/>
<dbReference type="SMART" id="SM00382">
    <property type="entry name" value="AAA"/>
    <property type="match status" value="1"/>
</dbReference>
<dbReference type="InterPro" id="IPR011704">
    <property type="entry name" value="ATPase_dyneun-rel_AAA"/>
</dbReference>
<organism evidence="3 4">
    <name type="scientific">Candidatus Thiodictyon syntrophicum</name>
    <dbReference type="NCBI Taxonomy" id="1166950"/>
    <lineage>
        <taxon>Bacteria</taxon>
        <taxon>Pseudomonadati</taxon>
        <taxon>Pseudomonadota</taxon>
        <taxon>Gammaproteobacteria</taxon>
        <taxon>Chromatiales</taxon>
        <taxon>Chromatiaceae</taxon>
        <taxon>Thiodictyon</taxon>
    </lineage>
</organism>
<dbReference type="Gene3D" id="3.40.50.300">
    <property type="entry name" value="P-loop containing nucleotide triphosphate hydrolases"/>
    <property type="match status" value="1"/>
</dbReference>
<evidence type="ECO:0000259" key="2">
    <source>
        <dbReference type="SMART" id="SM00382"/>
    </source>
</evidence>
<dbReference type="InterPro" id="IPR027417">
    <property type="entry name" value="P-loop_NTPase"/>
</dbReference>
<keyword evidence="4" id="KW-1185">Reference proteome</keyword>
<evidence type="ECO:0000313" key="3">
    <source>
        <dbReference type="EMBL" id="AUB81238.1"/>
    </source>
</evidence>
<dbReference type="CDD" id="cd00009">
    <property type="entry name" value="AAA"/>
    <property type="match status" value="1"/>
</dbReference>
<dbReference type="Proteomes" id="UP000232638">
    <property type="component" value="Chromosome"/>
</dbReference>